<dbReference type="PANTHER" id="PTHR37482:SF1">
    <property type="entry name" value="OUTER MEMBRANE PROTEIN ASSEMBLY FACTOR BAME"/>
    <property type="match status" value="1"/>
</dbReference>
<protein>
    <recommendedName>
        <fullName evidence="4">Outer membrane protein assembly factor BamE domain-containing protein</fullName>
    </recommendedName>
</protein>
<dbReference type="AlphaFoldDB" id="A0A9W6LSI3"/>
<reference evidence="5" key="1">
    <citation type="journal article" date="2023" name="Int. J. Syst. Evol. Microbiol.">
        <title>Methylocystis iwaonis sp. nov., a type II methane-oxidizing bacterium from surface soil of a rice paddy field in Japan, and emended description of the genus Methylocystis (ex Whittenbury et al. 1970) Bowman et al. 1993.</title>
        <authorList>
            <person name="Kaise H."/>
            <person name="Sawadogo J.B."/>
            <person name="Alam M.S."/>
            <person name="Ueno C."/>
            <person name="Dianou D."/>
            <person name="Shinjo R."/>
            <person name="Asakawa S."/>
        </authorList>
    </citation>
    <scope>NUCLEOTIDE SEQUENCE</scope>
    <source>
        <strain evidence="5">LMG27198</strain>
    </source>
</reference>
<keyword evidence="2" id="KW-0472">Membrane</keyword>
<keyword evidence="3" id="KW-0998">Cell outer membrane</keyword>
<evidence type="ECO:0000259" key="4">
    <source>
        <dbReference type="Pfam" id="PF04355"/>
    </source>
</evidence>
<dbReference type="GO" id="GO:0030674">
    <property type="term" value="F:protein-macromolecule adaptor activity"/>
    <property type="evidence" value="ECO:0007669"/>
    <property type="project" value="TreeGrafter"/>
</dbReference>
<feature type="domain" description="Outer membrane protein assembly factor BamE" evidence="4">
    <location>
        <begin position="44"/>
        <end position="118"/>
    </location>
</feature>
<proteinExistence type="predicted"/>
<evidence type="ECO:0000256" key="2">
    <source>
        <dbReference type="ARBA" id="ARBA00023136"/>
    </source>
</evidence>
<name>A0A9W6LSI3_9HYPH</name>
<dbReference type="EMBL" id="BSEC01000001">
    <property type="protein sequence ID" value="GLI93532.1"/>
    <property type="molecule type" value="Genomic_DNA"/>
</dbReference>
<keyword evidence="1" id="KW-0732">Signal</keyword>
<dbReference type="Pfam" id="PF04355">
    <property type="entry name" value="BamE"/>
    <property type="match status" value="1"/>
</dbReference>
<dbReference type="RefSeq" id="WP_281803391.1">
    <property type="nucleotide sequence ID" value="NZ_BSEC01000001.1"/>
</dbReference>
<evidence type="ECO:0000313" key="5">
    <source>
        <dbReference type="EMBL" id="GLI93532.1"/>
    </source>
</evidence>
<organism evidence="5 6">
    <name type="scientific">Methylocystis echinoides</name>
    <dbReference type="NCBI Taxonomy" id="29468"/>
    <lineage>
        <taxon>Bacteria</taxon>
        <taxon>Pseudomonadati</taxon>
        <taxon>Pseudomonadota</taxon>
        <taxon>Alphaproteobacteria</taxon>
        <taxon>Hyphomicrobiales</taxon>
        <taxon>Methylocystaceae</taxon>
        <taxon>Methylocystis</taxon>
    </lineage>
</organism>
<dbReference type="Proteomes" id="UP001144323">
    <property type="component" value="Unassembled WGS sequence"/>
</dbReference>
<evidence type="ECO:0000256" key="1">
    <source>
        <dbReference type="ARBA" id="ARBA00022729"/>
    </source>
</evidence>
<evidence type="ECO:0000313" key="6">
    <source>
        <dbReference type="Proteomes" id="UP001144323"/>
    </source>
</evidence>
<dbReference type="InterPro" id="IPR007450">
    <property type="entry name" value="BamE_dom"/>
</dbReference>
<dbReference type="PANTHER" id="PTHR37482">
    <property type="entry name" value="OUTER MEMBRANE PROTEIN ASSEMBLY FACTOR BAME"/>
    <property type="match status" value="1"/>
</dbReference>
<dbReference type="InterPro" id="IPR037873">
    <property type="entry name" value="BamE-like"/>
</dbReference>
<keyword evidence="6" id="KW-1185">Reference proteome</keyword>
<dbReference type="GO" id="GO:0043165">
    <property type="term" value="P:Gram-negative-bacterium-type cell outer membrane assembly"/>
    <property type="evidence" value="ECO:0007669"/>
    <property type="project" value="TreeGrafter"/>
</dbReference>
<dbReference type="Gene3D" id="3.30.1450.10">
    <property type="match status" value="1"/>
</dbReference>
<accession>A0A9W6LSI3</accession>
<gene>
    <name evidence="5" type="ORF">LMG27198_25240</name>
</gene>
<evidence type="ECO:0000256" key="3">
    <source>
        <dbReference type="ARBA" id="ARBA00023237"/>
    </source>
</evidence>
<dbReference type="GO" id="GO:1990063">
    <property type="term" value="C:Bam protein complex"/>
    <property type="evidence" value="ECO:0007669"/>
    <property type="project" value="TreeGrafter"/>
</dbReference>
<dbReference type="GO" id="GO:0051205">
    <property type="term" value="P:protein insertion into membrane"/>
    <property type="evidence" value="ECO:0007669"/>
    <property type="project" value="TreeGrafter"/>
</dbReference>
<dbReference type="InterPro" id="IPR026592">
    <property type="entry name" value="BamE"/>
</dbReference>
<sequence length="156" mass="16808">MAGWAFRNFSVGFTGATAVRIAAAMGLAASLSGCLGYEGVINRGAIVDQRKAEQVKPGMAAPQVMQLLGTPSTTSTIGGDAWYYVSQRIERSLAFMPQNITDQRVLAVYFDKSRKVTRVADYGMEDGKPVDFLSRTTPVAGPDYHLIQSLLAKVSL</sequence>
<comment type="caution">
    <text evidence="5">The sequence shown here is derived from an EMBL/GenBank/DDBJ whole genome shotgun (WGS) entry which is preliminary data.</text>
</comment>
<dbReference type="PROSITE" id="PS51257">
    <property type="entry name" value="PROKAR_LIPOPROTEIN"/>
    <property type="match status" value="1"/>
</dbReference>